<gene>
    <name evidence="2" type="ORF">QTG54_014821</name>
</gene>
<evidence type="ECO:0000256" key="1">
    <source>
        <dbReference type="SAM" id="MobiDB-lite"/>
    </source>
</evidence>
<sequence length="119" mass="12466">MMSSDASKKEGLDADNEGGGDCTSVSSKPENNKQRRMRSGDISSTTNEPSSASATVSSVGAKHPTAQSALPTLADAAVAAAPPTAAVKKKPRRAGFRQQFLQQVRETSRPPHGLTLIQF</sequence>
<dbReference type="EMBL" id="JATAAI010000038">
    <property type="protein sequence ID" value="KAK1734573.1"/>
    <property type="molecule type" value="Genomic_DNA"/>
</dbReference>
<feature type="region of interest" description="Disordered" evidence="1">
    <location>
        <begin position="1"/>
        <end position="67"/>
    </location>
</feature>
<comment type="caution">
    <text evidence="2">The sequence shown here is derived from an EMBL/GenBank/DDBJ whole genome shotgun (WGS) entry which is preliminary data.</text>
</comment>
<reference evidence="2" key="1">
    <citation type="submission" date="2023-06" db="EMBL/GenBank/DDBJ databases">
        <title>Survivors Of The Sea: Transcriptome response of Skeletonema marinoi to long-term dormancy.</title>
        <authorList>
            <person name="Pinder M.I.M."/>
            <person name="Kourtchenko O."/>
            <person name="Robertson E.K."/>
            <person name="Larsson T."/>
            <person name="Maumus F."/>
            <person name="Osuna-Cruz C.M."/>
            <person name="Vancaester E."/>
            <person name="Stenow R."/>
            <person name="Vandepoele K."/>
            <person name="Ploug H."/>
            <person name="Bruchert V."/>
            <person name="Godhe A."/>
            <person name="Topel M."/>
        </authorList>
    </citation>
    <scope>NUCLEOTIDE SEQUENCE</scope>
    <source>
        <strain evidence="2">R05AC</strain>
    </source>
</reference>
<keyword evidence="3" id="KW-1185">Reference proteome</keyword>
<dbReference type="AlphaFoldDB" id="A0AAD8XVR3"/>
<evidence type="ECO:0000313" key="3">
    <source>
        <dbReference type="Proteomes" id="UP001224775"/>
    </source>
</evidence>
<protein>
    <submittedName>
        <fullName evidence="2">Uncharacterized protein</fullName>
    </submittedName>
</protein>
<organism evidence="2 3">
    <name type="scientific">Skeletonema marinoi</name>
    <dbReference type="NCBI Taxonomy" id="267567"/>
    <lineage>
        <taxon>Eukaryota</taxon>
        <taxon>Sar</taxon>
        <taxon>Stramenopiles</taxon>
        <taxon>Ochrophyta</taxon>
        <taxon>Bacillariophyta</taxon>
        <taxon>Coscinodiscophyceae</taxon>
        <taxon>Thalassiosirophycidae</taxon>
        <taxon>Thalassiosirales</taxon>
        <taxon>Skeletonemataceae</taxon>
        <taxon>Skeletonema</taxon>
        <taxon>Skeletonema marinoi-dohrnii complex</taxon>
    </lineage>
</organism>
<proteinExistence type="predicted"/>
<accession>A0AAD8XVR3</accession>
<evidence type="ECO:0000313" key="2">
    <source>
        <dbReference type="EMBL" id="KAK1734573.1"/>
    </source>
</evidence>
<feature type="compositionally biased region" description="Basic and acidic residues" evidence="1">
    <location>
        <begin position="1"/>
        <end position="12"/>
    </location>
</feature>
<name>A0AAD8XVR3_9STRA</name>
<dbReference type="Proteomes" id="UP001224775">
    <property type="component" value="Unassembled WGS sequence"/>
</dbReference>
<feature type="compositionally biased region" description="Low complexity" evidence="1">
    <location>
        <begin position="50"/>
        <end position="59"/>
    </location>
</feature>